<reference evidence="4" key="1">
    <citation type="submission" date="2018-07" db="EMBL/GenBank/DDBJ databases">
        <authorList>
            <person name="Safronova V.I."/>
            <person name="Chirak E.R."/>
            <person name="Sazanova A.L."/>
        </authorList>
    </citation>
    <scope>NUCLEOTIDE SEQUENCE [LARGE SCALE GENOMIC DNA]</scope>
    <source>
        <strain evidence="4">RCAM04685</strain>
    </source>
</reference>
<evidence type="ECO:0000313" key="4">
    <source>
        <dbReference type="Proteomes" id="UP000255207"/>
    </source>
</evidence>
<feature type="transmembrane region" description="Helical" evidence="1">
    <location>
        <begin position="246"/>
        <end position="265"/>
    </location>
</feature>
<feature type="transmembrane region" description="Helical" evidence="1">
    <location>
        <begin position="333"/>
        <end position="351"/>
    </location>
</feature>
<feature type="transmembrane region" description="Helical" evidence="1">
    <location>
        <begin position="124"/>
        <end position="143"/>
    </location>
</feature>
<keyword evidence="1" id="KW-0812">Transmembrane</keyword>
<proteinExistence type="predicted"/>
<feature type="transmembrane region" description="Helical" evidence="1">
    <location>
        <begin position="65"/>
        <end position="86"/>
    </location>
</feature>
<feature type="transmembrane region" description="Helical" evidence="1">
    <location>
        <begin position="417"/>
        <end position="436"/>
    </location>
</feature>
<dbReference type="Proteomes" id="UP000255207">
    <property type="component" value="Unassembled WGS sequence"/>
</dbReference>
<keyword evidence="1" id="KW-1133">Transmembrane helix</keyword>
<feature type="transmembrane region" description="Helical" evidence="1">
    <location>
        <begin position="92"/>
        <end position="112"/>
    </location>
</feature>
<feature type="transmembrane region" description="Helical" evidence="1">
    <location>
        <begin position="155"/>
        <end position="182"/>
    </location>
</feature>
<feature type="transmembrane region" description="Helical" evidence="1">
    <location>
        <begin position="194"/>
        <end position="211"/>
    </location>
</feature>
<dbReference type="InterPro" id="IPR018677">
    <property type="entry name" value="DUF2157"/>
</dbReference>
<gene>
    <name evidence="3" type="ORF">DWE98_02800</name>
</gene>
<comment type="caution">
    <text evidence="3">The sequence shown here is derived from an EMBL/GenBank/DDBJ whole genome shotgun (WGS) entry which is preliminary data.</text>
</comment>
<keyword evidence="1" id="KW-0472">Membrane</keyword>
<evidence type="ECO:0000256" key="1">
    <source>
        <dbReference type="SAM" id="Phobius"/>
    </source>
</evidence>
<feature type="transmembrane region" description="Helical" evidence="1">
    <location>
        <begin position="388"/>
        <end position="405"/>
    </location>
</feature>
<sequence>MHRISAGLAKSELVCKVTPMLGGTYRKRLEADLTRWVADGLVSAGSAATIRQSLGRDSGLRLPGLLGMLGGLLIAASVSAFVAANWEEMPRLMKLGMILAGIVGALGIGARLQSRGSDLGADAATTCGTLIFAAGVALVGQMYHLPADWPGGALLIALGALAVAFLLRSNGALIVAFIALTAWTCGRWDENNGALHLAFLIGYVPALWLALGRRARLVHHVAVLSLAVWLGLLPGDWTVWHFEYGLIAYGLGVAVVYLLLGAFAIDRGGPALLTACLPWGLIALVVGLNVELFRILDPREALPGHAILPVYLAYALALPGLAGLAWFARDRRFAVTLGIALLLTLAVPLIFWSGGAMRLPGKVAVGGLILAIAVALISAGALGGLRRLVMAGTALFGIAIMVLLWKTVGTLLDQSLFFLIAGAVLLVVAGGARRLFARLARPAAGEAA</sequence>
<evidence type="ECO:0000259" key="2">
    <source>
        <dbReference type="Pfam" id="PF09925"/>
    </source>
</evidence>
<dbReference type="AlphaFoldDB" id="A0A370LBY8"/>
<organism evidence="3 4">
    <name type="scientific">Bosea caraganae</name>
    <dbReference type="NCBI Taxonomy" id="2763117"/>
    <lineage>
        <taxon>Bacteria</taxon>
        <taxon>Pseudomonadati</taxon>
        <taxon>Pseudomonadota</taxon>
        <taxon>Alphaproteobacteria</taxon>
        <taxon>Hyphomicrobiales</taxon>
        <taxon>Boseaceae</taxon>
        <taxon>Bosea</taxon>
    </lineage>
</organism>
<feature type="transmembrane region" description="Helical" evidence="1">
    <location>
        <begin position="271"/>
        <end position="296"/>
    </location>
</feature>
<accession>A0A370LBY8</accession>
<evidence type="ECO:0000313" key="3">
    <source>
        <dbReference type="EMBL" id="RDJ29492.1"/>
    </source>
</evidence>
<keyword evidence="4" id="KW-1185">Reference proteome</keyword>
<feature type="transmembrane region" description="Helical" evidence="1">
    <location>
        <begin position="217"/>
        <end position="234"/>
    </location>
</feature>
<dbReference type="Pfam" id="PF09925">
    <property type="entry name" value="DUF2157"/>
    <property type="match status" value="1"/>
</dbReference>
<feature type="transmembrane region" description="Helical" evidence="1">
    <location>
        <begin position="308"/>
        <end position="327"/>
    </location>
</feature>
<feature type="transmembrane region" description="Helical" evidence="1">
    <location>
        <begin position="363"/>
        <end position="382"/>
    </location>
</feature>
<feature type="domain" description="DUF2157" evidence="2">
    <location>
        <begin position="35"/>
        <end position="172"/>
    </location>
</feature>
<dbReference type="EMBL" id="QQTP01000001">
    <property type="protein sequence ID" value="RDJ29492.1"/>
    <property type="molecule type" value="Genomic_DNA"/>
</dbReference>
<name>A0A370LBY8_9HYPH</name>
<protein>
    <submittedName>
        <fullName evidence="3">DUF2157 domain-containing protein</fullName>
    </submittedName>
</protein>